<dbReference type="PANTHER" id="PTHR43477:SF1">
    <property type="entry name" value="DIHYDROANTICAPSIN 7-DEHYDROGENASE"/>
    <property type="match status" value="1"/>
</dbReference>
<dbReference type="FunFam" id="3.40.50.720:FF:000084">
    <property type="entry name" value="Short-chain dehydrogenase reductase"/>
    <property type="match status" value="1"/>
</dbReference>
<gene>
    <name evidence="4" type="ORF">AB675_10080</name>
</gene>
<dbReference type="InterPro" id="IPR051122">
    <property type="entry name" value="SDR_DHRS6-like"/>
</dbReference>
<dbReference type="Proteomes" id="UP000038010">
    <property type="component" value="Unassembled WGS sequence"/>
</dbReference>
<dbReference type="InterPro" id="IPR036291">
    <property type="entry name" value="NAD(P)-bd_dom_sf"/>
</dbReference>
<dbReference type="GO" id="GO:0016491">
    <property type="term" value="F:oxidoreductase activity"/>
    <property type="evidence" value="ECO:0007669"/>
    <property type="project" value="UniProtKB-KW"/>
</dbReference>
<evidence type="ECO:0000256" key="1">
    <source>
        <dbReference type="ARBA" id="ARBA00006484"/>
    </source>
</evidence>
<dbReference type="PANTHER" id="PTHR43477">
    <property type="entry name" value="DIHYDROANTICAPSIN 7-DEHYDROGENASE"/>
    <property type="match status" value="1"/>
</dbReference>
<proteinExistence type="inferred from homology"/>
<dbReference type="OrthoDB" id="1669814at2759"/>
<keyword evidence="5" id="KW-1185">Reference proteome</keyword>
<dbReference type="STRING" id="1664694.A0A0N0NJ88"/>
<keyword evidence="3" id="KW-0560">Oxidoreductase</keyword>
<dbReference type="GeneID" id="28730704"/>
<evidence type="ECO:0000256" key="3">
    <source>
        <dbReference type="ARBA" id="ARBA00023002"/>
    </source>
</evidence>
<dbReference type="PROSITE" id="PS00061">
    <property type="entry name" value="ADH_SHORT"/>
    <property type="match status" value="1"/>
</dbReference>
<reference evidence="4 5" key="1">
    <citation type="submission" date="2015-06" db="EMBL/GenBank/DDBJ databases">
        <title>Draft genome of the ant-associated black yeast Phialophora attae CBS 131958.</title>
        <authorList>
            <person name="Moreno L.F."/>
            <person name="Stielow B.J."/>
            <person name="de Hoog S."/>
            <person name="Vicente V.A."/>
            <person name="Weiss V.A."/>
            <person name="de Vries M."/>
            <person name="Cruz L.M."/>
            <person name="Souza E.M."/>
        </authorList>
    </citation>
    <scope>NUCLEOTIDE SEQUENCE [LARGE SCALE GENOMIC DNA]</scope>
    <source>
        <strain evidence="4 5">CBS 131958</strain>
    </source>
</reference>
<name>A0A0N0NJ88_9EURO</name>
<dbReference type="Gene3D" id="3.40.50.720">
    <property type="entry name" value="NAD(P)-binding Rossmann-like Domain"/>
    <property type="match status" value="1"/>
</dbReference>
<dbReference type="CDD" id="cd05233">
    <property type="entry name" value="SDR_c"/>
    <property type="match status" value="1"/>
</dbReference>
<dbReference type="InterPro" id="IPR002347">
    <property type="entry name" value="SDR_fam"/>
</dbReference>
<dbReference type="EMBL" id="LFJN01000029">
    <property type="protein sequence ID" value="KPI36701.1"/>
    <property type="molecule type" value="Genomic_DNA"/>
</dbReference>
<protein>
    <submittedName>
        <fullName evidence="4">3-oxoacyl-[acyl-carrier-protein] FabG</fullName>
    </submittedName>
</protein>
<organism evidence="4 5">
    <name type="scientific">Cyphellophora attinorum</name>
    <dbReference type="NCBI Taxonomy" id="1664694"/>
    <lineage>
        <taxon>Eukaryota</taxon>
        <taxon>Fungi</taxon>
        <taxon>Dikarya</taxon>
        <taxon>Ascomycota</taxon>
        <taxon>Pezizomycotina</taxon>
        <taxon>Eurotiomycetes</taxon>
        <taxon>Chaetothyriomycetidae</taxon>
        <taxon>Chaetothyriales</taxon>
        <taxon>Cyphellophoraceae</taxon>
        <taxon>Cyphellophora</taxon>
    </lineage>
</organism>
<evidence type="ECO:0000313" key="5">
    <source>
        <dbReference type="Proteomes" id="UP000038010"/>
    </source>
</evidence>
<keyword evidence="2" id="KW-0521">NADP</keyword>
<dbReference type="RefSeq" id="XP_017996664.1">
    <property type="nucleotide sequence ID" value="XM_018138824.1"/>
</dbReference>
<dbReference type="InterPro" id="IPR020904">
    <property type="entry name" value="Sc_DH/Rdtase_CS"/>
</dbReference>
<comment type="caution">
    <text evidence="4">The sequence shown here is derived from an EMBL/GenBank/DDBJ whole genome shotgun (WGS) entry which is preliminary data.</text>
</comment>
<dbReference type="SUPFAM" id="SSF51735">
    <property type="entry name" value="NAD(P)-binding Rossmann-fold domains"/>
    <property type="match status" value="1"/>
</dbReference>
<evidence type="ECO:0000313" key="4">
    <source>
        <dbReference type="EMBL" id="KPI36701.1"/>
    </source>
</evidence>
<comment type="similarity">
    <text evidence="1">Belongs to the short-chain dehydrogenases/reductases (SDR) family.</text>
</comment>
<dbReference type="Pfam" id="PF13561">
    <property type="entry name" value="adh_short_C2"/>
    <property type="match status" value="1"/>
</dbReference>
<dbReference type="AlphaFoldDB" id="A0A0N0NJ88"/>
<evidence type="ECO:0000256" key="2">
    <source>
        <dbReference type="ARBA" id="ARBA00022857"/>
    </source>
</evidence>
<sequence length="268" mass="28260">MVLEVDFPAPLSAHPFEGKVITITGASSGIGLATTLLLWSRGATVSAMSNNPDGMAELEAALREKSKTSSLPGQKFFTKVVDVSREDQVKGWIDETIAKFGRLDGAANIAGAVHRYNKLADTVTEDFDFAINMNTRGVYNCMRAQIPLMKSGSAILNMSSISATQTEPGISLYGSSKAAISTMSLAAATEYGSTGIRVNAIATGLTLSRRLMNVAKEYVEPGIQATALKRGATPMEQAQVIAFLLSDEASNVTGTVVRCDGGALALPY</sequence>
<dbReference type="VEuPathDB" id="FungiDB:AB675_10080"/>
<accession>A0A0N0NJ88</accession>
<dbReference type="PRINTS" id="PR00081">
    <property type="entry name" value="GDHRDH"/>
</dbReference>